<dbReference type="Pfam" id="PF00063">
    <property type="entry name" value="Myosin_head"/>
    <property type="match status" value="1"/>
</dbReference>
<feature type="region of interest" description="Actin-binding" evidence="19">
    <location>
        <begin position="625"/>
        <end position="647"/>
    </location>
</feature>
<dbReference type="FunFam" id="1.20.5.370:FF:000010">
    <property type="entry name" value="Myosin heavy chain, isoform G"/>
    <property type="match status" value="1"/>
</dbReference>
<keyword evidence="5" id="KW-0963">Cytoplasm</keyword>
<dbReference type="GeneTree" id="ENSGT00940000164626"/>
<dbReference type="PRINTS" id="PR00193">
    <property type="entry name" value="MYOSINHEAVY"/>
</dbReference>
<evidence type="ECO:0000313" key="24">
    <source>
        <dbReference type="Proteomes" id="UP000264820"/>
    </source>
</evidence>
<dbReference type="Gene3D" id="1.20.5.340">
    <property type="match status" value="4"/>
</dbReference>
<proteinExistence type="inferred from homology"/>
<evidence type="ECO:0000256" key="15">
    <source>
        <dbReference type="ARBA" id="ARBA00056608"/>
    </source>
</evidence>
<evidence type="ECO:0000256" key="17">
    <source>
        <dbReference type="ARBA" id="ARBA00075333"/>
    </source>
</evidence>
<evidence type="ECO:0000256" key="12">
    <source>
        <dbReference type="ARBA" id="ARBA00023179"/>
    </source>
</evidence>
<dbReference type="FunFam" id="1.20.5.370:FF:000007">
    <property type="entry name" value="Myosin heavy chain"/>
    <property type="match status" value="1"/>
</dbReference>
<dbReference type="FunFam" id="1.20.5.370:FF:000001">
    <property type="entry name" value="Myosin heavy chain"/>
    <property type="match status" value="1"/>
</dbReference>
<dbReference type="InterPro" id="IPR014751">
    <property type="entry name" value="XRCC4-like_C"/>
</dbReference>
<evidence type="ECO:0000256" key="6">
    <source>
        <dbReference type="ARBA" id="ARBA00022741"/>
    </source>
</evidence>
<dbReference type="InterPro" id="IPR001609">
    <property type="entry name" value="Myosin_head_motor_dom-like"/>
</dbReference>
<dbReference type="GO" id="GO:0016020">
    <property type="term" value="C:membrane"/>
    <property type="evidence" value="ECO:0007669"/>
    <property type="project" value="UniProtKB-SubCell"/>
</dbReference>
<evidence type="ECO:0000256" key="10">
    <source>
        <dbReference type="ARBA" id="ARBA00023136"/>
    </source>
</evidence>
<evidence type="ECO:0000256" key="5">
    <source>
        <dbReference type="ARBA" id="ARBA00022490"/>
    </source>
</evidence>
<dbReference type="OMA" id="NNCFLKP"/>
<dbReference type="Gene3D" id="1.20.120.720">
    <property type="entry name" value="Myosin VI head, motor domain, U50 subdomain"/>
    <property type="match status" value="1"/>
</dbReference>
<name>A0A3Q2Z455_HIPCM</name>
<keyword evidence="4" id="KW-0787">Thick filament</keyword>
<evidence type="ECO:0000256" key="19">
    <source>
        <dbReference type="PROSITE-ProRule" id="PRU00782"/>
    </source>
</evidence>
<keyword evidence="7 19" id="KW-0067">ATP-binding</keyword>
<protein>
    <recommendedName>
        <fullName evidence="16">Myosin-7B</fullName>
    </recommendedName>
    <alternativeName>
        <fullName evidence="18">Myosin cardiac muscle beta chain</fullName>
    </alternativeName>
    <alternativeName>
        <fullName evidence="17">Myosin heavy chain 7B, cardiac muscle beta isoform</fullName>
    </alternativeName>
</protein>
<evidence type="ECO:0000313" key="23">
    <source>
        <dbReference type="Ensembl" id="ENSHCOP00000020797.1"/>
    </source>
</evidence>
<keyword evidence="6 19" id="KW-0547">Nucleotide-binding</keyword>
<dbReference type="Gene3D" id="1.20.5.4820">
    <property type="match status" value="1"/>
</dbReference>
<feature type="coiled-coil region" evidence="20">
    <location>
        <begin position="805"/>
        <end position="1229"/>
    </location>
</feature>
<comment type="function">
    <text evidence="15">Involved in muscle contraction.</text>
</comment>
<keyword evidence="9 19" id="KW-0518">Myosin</keyword>
<feature type="region of interest" description="Disordered" evidence="21">
    <location>
        <begin position="1"/>
        <end position="31"/>
    </location>
</feature>
<evidence type="ECO:0000256" key="16">
    <source>
        <dbReference type="ARBA" id="ARBA00073369"/>
    </source>
</evidence>
<keyword evidence="11 19" id="KW-0505">Motor protein</keyword>
<dbReference type="GO" id="GO:0000146">
    <property type="term" value="F:microfilament motor activity"/>
    <property type="evidence" value="ECO:0007669"/>
    <property type="project" value="TreeGrafter"/>
</dbReference>
<dbReference type="InterPro" id="IPR008989">
    <property type="entry name" value="Myosin_S1_N"/>
</dbReference>
<dbReference type="Gene3D" id="1.20.58.530">
    <property type="match status" value="1"/>
</dbReference>
<dbReference type="FunFam" id="3.40.850.10:FF:000101">
    <property type="entry name" value="Slow myosin heavy chain 2"/>
    <property type="match status" value="1"/>
</dbReference>
<dbReference type="FunFam" id="1.10.10.820:FF:000001">
    <property type="entry name" value="Myosin heavy chain"/>
    <property type="match status" value="1"/>
</dbReference>
<dbReference type="FunFam" id="1.20.5.340:FF:000003">
    <property type="entry name" value="Myosin heavy chain"/>
    <property type="match status" value="1"/>
</dbReference>
<evidence type="ECO:0000256" key="14">
    <source>
        <dbReference type="ARBA" id="ARBA00038612"/>
    </source>
</evidence>
<dbReference type="Gene3D" id="1.10.10.820">
    <property type="match status" value="1"/>
</dbReference>
<evidence type="ECO:0000256" key="7">
    <source>
        <dbReference type="ARBA" id="ARBA00022840"/>
    </source>
</evidence>
<evidence type="ECO:0000256" key="3">
    <source>
        <dbReference type="ARBA" id="ARBA00008314"/>
    </source>
</evidence>
<evidence type="ECO:0000256" key="2">
    <source>
        <dbReference type="ARBA" id="ARBA00004657"/>
    </source>
</evidence>
<dbReference type="PROSITE" id="PS51456">
    <property type="entry name" value="MYOSIN_MOTOR"/>
    <property type="match status" value="1"/>
</dbReference>
<evidence type="ECO:0000256" key="8">
    <source>
        <dbReference type="ARBA" id="ARBA00023054"/>
    </source>
</evidence>
<keyword evidence="8 20" id="KW-0175">Coiled coil</keyword>
<evidence type="ECO:0000256" key="11">
    <source>
        <dbReference type="ARBA" id="ARBA00023175"/>
    </source>
</evidence>
<keyword evidence="10" id="KW-0472">Membrane</keyword>
<dbReference type="InterPro" id="IPR002928">
    <property type="entry name" value="Myosin_tail"/>
</dbReference>
<feature type="compositionally biased region" description="Basic and acidic residues" evidence="21">
    <location>
        <begin position="18"/>
        <end position="27"/>
    </location>
</feature>
<comment type="similarity">
    <text evidence="3 19">Belongs to the TRAFAC class myosin-kinesin ATPase superfamily. Myosin family.</text>
</comment>
<dbReference type="FunFam" id="1.20.58.530:FF:000001">
    <property type="entry name" value="Myosin heavy chain"/>
    <property type="match status" value="1"/>
</dbReference>
<dbReference type="STRING" id="109280.ENSHCOP00000020797"/>
<keyword evidence="12" id="KW-0514">Muscle protein</keyword>
<dbReference type="Gene3D" id="1.20.5.370">
    <property type="match status" value="4"/>
</dbReference>
<evidence type="ECO:0000256" key="4">
    <source>
        <dbReference type="ARBA" id="ARBA00022433"/>
    </source>
</evidence>
<dbReference type="Pfam" id="PF01576">
    <property type="entry name" value="Myosin_tail_1"/>
    <property type="match status" value="1"/>
</dbReference>
<feature type="coiled-coil region" evidence="20">
    <location>
        <begin position="1285"/>
        <end position="1864"/>
    </location>
</feature>
<evidence type="ECO:0000256" key="21">
    <source>
        <dbReference type="SAM" id="MobiDB-lite"/>
    </source>
</evidence>
<evidence type="ECO:0000259" key="22">
    <source>
        <dbReference type="PROSITE" id="PS51456"/>
    </source>
</evidence>
<dbReference type="GO" id="GO:0016460">
    <property type="term" value="C:myosin II complex"/>
    <property type="evidence" value="ECO:0007669"/>
    <property type="project" value="TreeGrafter"/>
</dbReference>
<feature type="domain" description="Myosin motor" evidence="22">
    <location>
        <begin position="72"/>
        <end position="744"/>
    </location>
</feature>
<dbReference type="PROSITE" id="PS50096">
    <property type="entry name" value="IQ"/>
    <property type="match status" value="1"/>
</dbReference>
<dbReference type="FunFam" id="1.20.5.340:FF:000013">
    <property type="entry name" value="Myosin heavy chain"/>
    <property type="match status" value="1"/>
</dbReference>
<comment type="subcellular location">
    <subcellularLocation>
        <location evidence="2">Cytoplasm</location>
        <location evidence="2">Myofibril</location>
    </subcellularLocation>
    <subcellularLocation>
        <location evidence="1">Membrane</location>
        <topology evidence="1">Peripheral membrane protein</topology>
    </subcellularLocation>
</comment>
<dbReference type="InterPro" id="IPR027417">
    <property type="entry name" value="P-loop_NTPase"/>
</dbReference>
<dbReference type="Gene3D" id="3.40.850.10">
    <property type="entry name" value="Kinesin motor domain"/>
    <property type="match status" value="1"/>
</dbReference>
<dbReference type="GO" id="GO:0051015">
    <property type="term" value="F:actin filament binding"/>
    <property type="evidence" value="ECO:0007669"/>
    <property type="project" value="InterPro"/>
</dbReference>
<keyword evidence="24" id="KW-1185">Reference proteome</keyword>
<evidence type="ECO:0000256" key="20">
    <source>
        <dbReference type="SAM" id="Coils"/>
    </source>
</evidence>
<accession>A0A3Q2Z455</accession>
<dbReference type="FunFam" id="1.20.5.370:FF:000008">
    <property type="entry name" value="Myosin heavy chain"/>
    <property type="match status" value="1"/>
</dbReference>
<evidence type="ECO:0000256" key="13">
    <source>
        <dbReference type="ARBA" id="ARBA00023203"/>
    </source>
</evidence>
<dbReference type="SUPFAM" id="SSF90257">
    <property type="entry name" value="Myosin rod fragments"/>
    <property type="match status" value="5"/>
</dbReference>
<comment type="subunit">
    <text evidence="14">Muscle myosin is a hexameric protein that consists of 2 heavy chain subunits (MHC), 2 alkali light chain subunits (MLC) and 2 regulatory light chain subunits (MLC-2).</text>
</comment>
<reference evidence="23" key="2">
    <citation type="submission" date="2025-09" db="UniProtKB">
        <authorList>
            <consortium name="Ensembl"/>
        </authorList>
    </citation>
    <scope>IDENTIFICATION</scope>
</reference>
<dbReference type="FunFam" id="1.20.5.4820:FF:000001">
    <property type="entry name" value="Myosin heavy chain"/>
    <property type="match status" value="1"/>
</dbReference>
<dbReference type="Gene3D" id="2.30.30.360">
    <property type="entry name" value="Myosin S1 fragment, N-terminal"/>
    <property type="match status" value="1"/>
</dbReference>
<dbReference type="SMART" id="SM00242">
    <property type="entry name" value="MYSc"/>
    <property type="match status" value="1"/>
</dbReference>
<dbReference type="SUPFAM" id="SSF52540">
    <property type="entry name" value="P-loop containing nucleoside triphosphate hydrolases"/>
    <property type="match status" value="1"/>
</dbReference>
<organism evidence="23 24">
    <name type="scientific">Hippocampus comes</name>
    <name type="common">Tiger tail seahorse</name>
    <dbReference type="NCBI Taxonomy" id="109280"/>
    <lineage>
        <taxon>Eukaryota</taxon>
        <taxon>Metazoa</taxon>
        <taxon>Chordata</taxon>
        <taxon>Craniata</taxon>
        <taxon>Vertebrata</taxon>
        <taxon>Euteleostomi</taxon>
        <taxon>Actinopterygii</taxon>
        <taxon>Neopterygii</taxon>
        <taxon>Teleostei</taxon>
        <taxon>Neoteleostei</taxon>
        <taxon>Acanthomorphata</taxon>
        <taxon>Syngnathiaria</taxon>
        <taxon>Syngnathiformes</taxon>
        <taxon>Syngnathoidei</taxon>
        <taxon>Syngnathidae</taxon>
        <taxon>Hippocampus</taxon>
    </lineage>
</organism>
<dbReference type="FunFam" id="1.20.120.720:FF:000001">
    <property type="entry name" value="Myosin heavy chain, muscle"/>
    <property type="match status" value="1"/>
</dbReference>
<dbReference type="CDD" id="cd01377">
    <property type="entry name" value="MYSc_class_II"/>
    <property type="match status" value="1"/>
</dbReference>
<evidence type="ECO:0000256" key="1">
    <source>
        <dbReference type="ARBA" id="ARBA00004170"/>
    </source>
</evidence>
<reference evidence="23" key="1">
    <citation type="submission" date="2025-08" db="UniProtKB">
        <authorList>
            <consortium name="Ensembl"/>
        </authorList>
    </citation>
    <scope>IDENTIFICATION</scope>
</reference>
<dbReference type="GO" id="GO:0030016">
    <property type="term" value="C:myofibril"/>
    <property type="evidence" value="ECO:0007669"/>
    <property type="project" value="UniProtKB-SubCell"/>
</dbReference>
<dbReference type="Proteomes" id="UP000264820">
    <property type="component" value="Unplaced"/>
</dbReference>
<dbReference type="GO" id="GO:0032982">
    <property type="term" value="C:myosin filament"/>
    <property type="evidence" value="ECO:0007669"/>
    <property type="project" value="UniProtKB-KW"/>
</dbReference>
<dbReference type="GO" id="GO:0005524">
    <property type="term" value="F:ATP binding"/>
    <property type="evidence" value="ECO:0007669"/>
    <property type="project" value="UniProtKB-UniRule"/>
</dbReference>
<feature type="binding site" evidence="19">
    <location>
        <begin position="164"/>
        <end position="171"/>
    </location>
    <ligand>
        <name>ATP</name>
        <dbReference type="ChEBI" id="CHEBI:30616"/>
    </ligand>
</feature>
<dbReference type="InterPro" id="IPR036961">
    <property type="entry name" value="Kinesin_motor_dom_sf"/>
</dbReference>
<keyword evidence="13 19" id="KW-0009">Actin-binding</keyword>
<evidence type="ECO:0000256" key="18">
    <source>
        <dbReference type="ARBA" id="ARBA00081302"/>
    </source>
</evidence>
<sequence length="1869" mass="215799">MSSDGEMAIFGPASQYLRKSERERTEAQARPFDSKTACFVSEDKEVYVKATIQDKADGKEDQVFPMNPPKFDKIEDMVMMTHLHEPAVLFNLKERYAAWMIYQTYSGLFCVTVNPYKWLPVYNPEVVQAYRGKKRMEVPPHIFALSDNAYQFMLTRENQSILIGESGAGKTVNTKRVIQYFATIAVSADKKKENNSKMKGTLEDQIIQANPLLEAFGNAKTVRNDNSSRFGKFIRIHFGATGKLASADIETLLEKSRVSFQLGAERSYHIFYQLTCNKKPELILLLITTNPYDFAFISHGEISVKSIDDAEELMATDEAFDILGFTLDEKMSIYKLTGAVMHYGNMKFKQKQREEQAEPEGTEADKAAYLMGLNSADLLKNLCYPRVKVGNEYVTKGQNVQQVYNSIGALAKSVYEKMFLWMVQRINQQLDTKQPRQHFIGVLDIAGFEIFDFNSMEQLCINFTNEKLQQFFNHHMFVLEQEEYKKEGIDWEFIDFGMDLAACIELIEKPMGIFSILEEECMFPKSSDVTFKNKLYDQHLGKNSCFLKPKVVKGKPEAHFSLMHYAGMVDYNISGWLEKNKDPLNESVVQLYQKSSVKILAMLKVSKKKGASFQTVSALFRQENLGKLMTNLRTTHPHFVRCLIPNETKTPIMENHLVLHQLRCNGVLEGIRICRKGFPSRILYGDFKQILNASAVPEGQFIDNKKAAEKLLGSIDVDHTQYKFGHTKVFFKAGLLGALEEMRDERLAQVVMSTQAMCRGFLIRLEYQEMMAREAIYTIQYNFRSFVNVKHWPWMKLYFKLKPLLKSAEAEKEMAQMKVDFTKLKEDLAKSENRRREIEEKMVSVVQERNDESDNLLDAEERCEGLIKSKIQLEAKLNEVMERLEDEEELNAELTAKKRKLEDESSELKRDIDDLELTLAKLEKEKHAVENKVKNLTEEIMSQDDTITKLAKEKKALQEAHQQTLDDLQAEEEKVNILSKTKAKLEQQVDELEGALEQEKKIRVDQERAKRRLEGDLKLSQESIMDLENEKQQLDEKLRKDFEVSQLQTKVENEQALGSQLQKKIKEIQARCEELEEEMEAERAARAKVERQRSDMSRELEDITERLEEAGASIATHVEANKKQEVEFLKLRRELEERSMQHEATSAALRKKHADSVAELGEQLDNIQRVRQKLEKEKSELKLEMDDLSSNLESVAKAKINLEKMCRSLEDQLSEVKAKEEEQQRLLNDVSSQNTRLQTENQLEEKAVLLSHLTRGKQGFLQQIDELKRLNEEEVKAKNALAHVLQSAQHDCELLREQYEEEQEAKAELHRCLSKANSDVAQWRNKYETDAIQRNEELEKKLALRLQEAEEAVEAVNSKCSSLEKTKQRLQGEVEDLMMDMERSNAAAAIVDKKQRNFDKVLAEWKQKYEEGQTELESALKEVHSLGTDNFKMKNAFEECLEQLETFKRENKNLQEIVDLTEQLGEMGKNIHDLEKSRKQAEQEKLEAQTSLEEAEASLEHEESKILRVQLELNQVKSEVDKKIAEKDEELDQMKRNSQRIIDTIQTNLDAEVRSRNDALRVKKKMEGDLNEMEIQLSHANRQAAEAQKQLRNVQVQLKDVQIQMDDVLRSNEDIKEQVAMAERRSNLVQAEIEEVRAALEQTERSRKLAEQELLDAGERVQLLHSQNTGLLNIRKKLEADLSQIQGEMDDIAQTARNAEDKAKKAITDAAMMAEELKKEQDTSAHLERMKKNVETTVKDLQQRLDEAESLAMKGGKKQLQKLEARVRELENELEAEQRHGSEAVKGARKLERKMKELTYQSEEEKKTAMRLQELVGKLQLKVKVYKRQAEEAEEQANAYMTKLRKVQHELEEAEARADIAESQLNKMK</sequence>
<dbReference type="FunFam" id="1.20.5.340:FF:000019">
    <property type="entry name" value="Myosin heavy chain, isoform G"/>
    <property type="match status" value="1"/>
</dbReference>
<evidence type="ECO:0000256" key="9">
    <source>
        <dbReference type="ARBA" id="ARBA00023123"/>
    </source>
</evidence>
<dbReference type="PANTHER" id="PTHR45615:SF44">
    <property type="entry name" value="MYOSIN HEAVY CHAIN 4-RELATED"/>
    <property type="match status" value="1"/>
</dbReference>
<dbReference type="FunFam" id="1.20.5.370:FF:000003">
    <property type="entry name" value="Myosin heavy chain"/>
    <property type="match status" value="1"/>
</dbReference>
<dbReference type="PANTHER" id="PTHR45615">
    <property type="entry name" value="MYOSIN HEAVY CHAIN, NON-MUSCLE"/>
    <property type="match status" value="1"/>
</dbReference>
<dbReference type="Ensembl" id="ENSHCOT00000005300.1">
    <property type="protein sequence ID" value="ENSHCOP00000020797.1"/>
    <property type="gene ID" value="ENSHCOG00000007226.1"/>
</dbReference>